<dbReference type="SMART" id="SM00471">
    <property type="entry name" value="HDc"/>
    <property type="match status" value="1"/>
</dbReference>
<accession>A0A160PFM9</accession>
<dbReference type="GO" id="GO:0006203">
    <property type="term" value="P:dGTP catabolic process"/>
    <property type="evidence" value="ECO:0007669"/>
    <property type="project" value="TreeGrafter"/>
</dbReference>
<dbReference type="Gene3D" id="1.10.3550.10">
    <property type="entry name" value="eoxyguanosinetriphosphate triphosphohydrolase domain-like"/>
    <property type="match status" value="1"/>
</dbReference>
<sequence length="481" mass="54719">MADQLDWRRLLNAQRRKGKAAGRAYTARLGEDRTEHERDHDRILFSTPVRRLQDKTQVFPLERNDSVRTRLTHSHEVANMARSMGTTLAFVHGGALGFPGEVEPLRNVPALLEAIGLAHDLGNPPFGHQGETAIQTWVKRHSAPRQDDPASFDIFDAPDLSEPMRRDFLKFEGNAQAFRLLTRLQILNDDFGLNMTYAFLAALMKYPVPSDAVDKTSQARKKFNFFQSEAEIAAEVWAETGLREGVRHPLTFVMEACDDIAYSVVDVEDAAKKKLINFNVLMAWLRHDACDDELTLDVCERAERSHAEFRDAGLSPGELDDISMQMFRVDAIGKMVRAAVGAFVANRDAIMAGAFDRELMAASEAVVLWTSLKRFAKFHVYRHRSVLEVELDGHRTVHELMDMFWKAIIERKDPDDLRSDREALPAYVYSRISENYRRVAESPGNAMPMRYRELQLVTDMISGMTDTFAVSLRDDLRRHHG</sequence>
<proteinExistence type="predicted"/>
<feature type="domain" description="HD/PDEase" evidence="2">
    <location>
        <begin position="66"/>
        <end position="272"/>
    </location>
</feature>
<dbReference type="Pfam" id="PF13286">
    <property type="entry name" value="HD_assoc"/>
    <property type="match status" value="1"/>
</dbReference>
<dbReference type="Gene3D" id="1.10.3210.10">
    <property type="entry name" value="Hypothetical protein af1432"/>
    <property type="match status" value="1"/>
</dbReference>
<reference evidence="3 4" key="1">
    <citation type="journal article" date="2016" name="Genome Announc.">
        <title>Complete Genome Sequence of Methylobacterium populi P-1M, Isolated from Pink-Pigmented Household Biofilm.</title>
        <authorList>
            <person name="Morohoshi T."/>
            <person name="Ikeda T."/>
        </authorList>
    </citation>
    <scope>NUCLEOTIDE SEQUENCE [LARGE SCALE GENOMIC DNA]</scope>
    <source>
        <strain evidence="3 4">P-1M</strain>
    </source>
</reference>
<evidence type="ECO:0000256" key="1">
    <source>
        <dbReference type="ARBA" id="ARBA00022801"/>
    </source>
</evidence>
<dbReference type="InterPro" id="IPR006261">
    <property type="entry name" value="dGTPase"/>
</dbReference>
<dbReference type="Gene3D" id="1.10.3410.10">
    <property type="entry name" value="putative deoxyguanosinetriphosphate triphosphohydrolase like domain"/>
    <property type="match status" value="1"/>
</dbReference>
<evidence type="ECO:0000259" key="2">
    <source>
        <dbReference type="SMART" id="SM00471"/>
    </source>
</evidence>
<dbReference type="InterPro" id="IPR026875">
    <property type="entry name" value="PHydrolase_assoc_dom"/>
</dbReference>
<dbReference type="Proteomes" id="UP000218288">
    <property type="component" value="Chromosome"/>
</dbReference>
<dbReference type="EMBL" id="AP014809">
    <property type="protein sequence ID" value="BAU91375.1"/>
    <property type="molecule type" value="Genomic_DNA"/>
</dbReference>
<dbReference type="Pfam" id="PF01966">
    <property type="entry name" value="HD"/>
    <property type="match status" value="1"/>
</dbReference>
<dbReference type="PANTHER" id="PTHR11373">
    <property type="entry name" value="DEOXYNUCLEOSIDE TRIPHOSPHATE TRIPHOSPHOHYDROLASE"/>
    <property type="match status" value="1"/>
</dbReference>
<dbReference type="InterPro" id="IPR003607">
    <property type="entry name" value="HD/PDEase_dom"/>
</dbReference>
<dbReference type="RefSeq" id="WP_063110982.1">
    <property type="nucleotide sequence ID" value="NZ_AP014809.1"/>
</dbReference>
<dbReference type="SUPFAM" id="SSF109604">
    <property type="entry name" value="HD-domain/PDEase-like"/>
    <property type="match status" value="1"/>
</dbReference>
<dbReference type="GO" id="GO:0008832">
    <property type="term" value="F:dGTPase activity"/>
    <property type="evidence" value="ECO:0007669"/>
    <property type="project" value="TreeGrafter"/>
</dbReference>
<protein>
    <submittedName>
        <fullName evidence="3">Deoxyguanosinetriphosphate triphosphohydrolase</fullName>
    </submittedName>
</protein>
<dbReference type="InterPro" id="IPR006674">
    <property type="entry name" value="HD_domain"/>
</dbReference>
<dbReference type="PANTHER" id="PTHR11373:SF32">
    <property type="entry name" value="DEOXYGUANOSINETRIPHOSPHATE TRIPHOSPHOHYDROLASE"/>
    <property type="match status" value="1"/>
</dbReference>
<organism evidence="3 4">
    <name type="scientific">Methylorubrum populi</name>
    <dbReference type="NCBI Taxonomy" id="223967"/>
    <lineage>
        <taxon>Bacteria</taxon>
        <taxon>Pseudomonadati</taxon>
        <taxon>Pseudomonadota</taxon>
        <taxon>Alphaproteobacteria</taxon>
        <taxon>Hyphomicrobiales</taxon>
        <taxon>Methylobacteriaceae</taxon>
        <taxon>Methylorubrum</taxon>
    </lineage>
</organism>
<dbReference type="NCBIfam" id="TIGR01353">
    <property type="entry name" value="dGTP_triPase"/>
    <property type="match status" value="1"/>
</dbReference>
<dbReference type="OrthoDB" id="9803619at2"/>
<dbReference type="InterPro" id="IPR050135">
    <property type="entry name" value="dGTPase-like"/>
</dbReference>
<dbReference type="InterPro" id="IPR027432">
    <property type="entry name" value="dGTP_triphosphohydrolase_C"/>
</dbReference>
<evidence type="ECO:0000313" key="4">
    <source>
        <dbReference type="Proteomes" id="UP000218288"/>
    </source>
</evidence>
<dbReference type="AlphaFoldDB" id="A0A160PFM9"/>
<dbReference type="InterPro" id="IPR023293">
    <property type="entry name" value="dGTP_triP_hydro_central_sf"/>
</dbReference>
<name>A0A160PFM9_9HYPH</name>
<keyword evidence="1 3" id="KW-0378">Hydrolase</keyword>
<gene>
    <name evidence="3" type="ORF">MPPM_2770</name>
</gene>
<evidence type="ECO:0000313" key="3">
    <source>
        <dbReference type="EMBL" id="BAU91375.1"/>
    </source>
</evidence>